<dbReference type="OrthoDB" id="185373at2759"/>
<feature type="repeat" description="PPR" evidence="1">
    <location>
        <begin position="296"/>
        <end position="331"/>
    </location>
</feature>
<dbReference type="EMBL" id="JAGPYM010000017">
    <property type="protein sequence ID" value="KAH6885797.1"/>
    <property type="molecule type" value="Genomic_DNA"/>
</dbReference>
<dbReference type="InterPro" id="IPR011990">
    <property type="entry name" value="TPR-like_helical_dom_sf"/>
</dbReference>
<keyword evidence="2" id="KW-0175">Coiled coil</keyword>
<dbReference type="InterPro" id="IPR002885">
    <property type="entry name" value="PPR_rpt"/>
</dbReference>
<evidence type="ECO:0000313" key="3">
    <source>
        <dbReference type="EMBL" id="KAH6885797.1"/>
    </source>
</evidence>
<feature type="non-terminal residue" evidence="3">
    <location>
        <position position="541"/>
    </location>
</feature>
<protein>
    <submittedName>
        <fullName evidence="3">Uncharacterized protein</fullName>
    </submittedName>
</protein>
<dbReference type="AlphaFoldDB" id="A0A9P8VZ60"/>
<gene>
    <name evidence="3" type="ORF">B0T10DRAFT_390357</name>
</gene>
<dbReference type="Gene3D" id="1.25.40.10">
    <property type="entry name" value="Tetratricopeptide repeat domain"/>
    <property type="match status" value="1"/>
</dbReference>
<evidence type="ECO:0000256" key="2">
    <source>
        <dbReference type="SAM" id="Coils"/>
    </source>
</evidence>
<proteinExistence type="predicted"/>
<sequence length="541" mass="62774">MQSLWSRAGRAHDCSRRVCMTAVHALSRRATTATVRSRKPTFAEIFTACYSSIFASAAMVDAIRKEDRQQQLDRQLDDTRRDLAEIQRLQAVETQRIANGLNIENRRLTPDQMGELWYGIRELCEERPFMKDVKTPFKVKRTGPIHTYEIARPYALRLKQLKRLRSPDFERLERAIMKEEMDPRIKRRHPQNNRQLFSDYRTVVHAIDEILNRTWKYDPKAGMELSFRQARQLARDARNAGQLYNFDFIDPERAKSDRTTLNQRIREILDSSSTLEFGDLVGRICYNMLVAAHPPDMHTYNILIVGFTKLGKHRLAESLVNSFFYRRRLRPTPSTFVAILQHYWMTGNTSQFFRVLECLVGTDEETGAKLGRRHIEDVELGRTSREWRESYGYNLAGEYVYRKVPLDRPLIETIIGGLLHFSLFDQATKFYVSCLQSNVWLSTKFTKQLFAECIYAMDWRSAVRLVKTFTDHYDSLLPTLLGRTNDASAFVLQLRALVQLAGLDSSVQTISSRMLSNLGISSARFSQFMGVLSHYDTTSQL</sequence>
<comment type="caution">
    <text evidence="3">The sequence shown here is derived from an EMBL/GenBank/DDBJ whole genome shotgun (WGS) entry which is preliminary data.</text>
</comment>
<keyword evidence="4" id="KW-1185">Reference proteome</keyword>
<organism evidence="3 4">
    <name type="scientific">Thelonectria olida</name>
    <dbReference type="NCBI Taxonomy" id="1576542"/>
    <lineage>
        <taxon>Eukaryota</taxon>
        <taxon>Fungi</taxon>
        <taxon>Dikarya</taxon>
        <taxon>Ascomycota</taxon>
        <taxon>Pezizomycotina</taxon>
        <taxon>Sordariomycetes</taxon>
        <taxon>Hypocreomycetidae</taxon>
        <taxon>Hypocreales</taxon>
        <taxon>Nectriaceae</taxon>
        <taxon>Thelonectria</taxon>
    </lineage>
</organism>
<dbReference type="PROSITE" id="PS51375">
    <property type="entry name" value="PPR"/>
    <property type="match status" value="1"/>
</dbReference>
<evidence type="ECO:0000313" key="4">
    <source>
        <dbReference type="Proteomes" id="UP000777438"/>
    </source>
</evidence>
<feature type="coiled-coil region" evidence="2">
    <location>
        <begin position="62"/>
        <end position="89"/>
    </location>
</feature>
<dbReference type="Proteomes" id="UP000777438">
    <property type="component" value="Unassembled WGS sequence"/>
</dbReference>
<evidence type="ECO:0000256" key="1">
    <source>
        <dbReference type="PROSITE-ProRule" id="PRU00708"/>
    </source>
</evidence>
<reference evidence="3 4" key="1">
    <citation type="journal article" date="2021" name="Nat. Commun.">
        <title>Genetic determinants of endophytism in the Arabidopsis root mycobiome.</title>
        <authorList>
            <person name="Mesny F."/>
            <person name="Miyauchi S."/>
            <person name="Thiergart T."/>
            <person name="Pickel B."/>
            <person name="Atanasova L."/>
            <person name="Karlsson M."/>
            <person name="Huettel B."/>
            <person name="Barry K.W."/>
            <person name="Haridas S."/>
            <person name="Chen C."/>
            <person name="Bauer D."/>
            <person name="Andreopoulos W."/>
            <person name="Pangilinan J."/>
            <person name="LaButti K."/>
            <person name="Riley R."/>
            <person name="Lipzen A."/>
            <person name="Clum A."/>
            <person name="Drula E."/>
            <person name="Henrissat B."/>
            <person name="Kohler A."/>
            <person name="Grigoriev I.V."/>
            <person name="Martin F.M."/>
            <person name="Hacquard S."/>
        </authorList>
    </citation>
    <scope>NUCLEOTIDE SEQUENCE [LARGE SCALE GENOMIC DNA]</scope>
    <source>
        <strain evidence="3 4">MPI-CAGE-CH-0241</strain>
    </source>
</reference>
<accession>A0A9P8VZ60</accession>
<name>A0A9P8VZ60_9HYPO</name>